<dbReference type="PROSITE" id="PS50011">
    <property type="entry name" value="PROTEIN_KINASE_DOM"/>
    <property type="match status" value="1"/>
</dbReference>
<dbReference type="PROSITE" id="PS00108">
    <property type="entry name" value="PROTEIN_KINASE_ST"/>
    <property type="match status" value="1"/>
</dbReference>
<reference evidence="9 10" key="1">
    <citation type="journal article" date="2023" name="Hortic Res">
        <title>Pangenome of water caltrop reveals structural variations and asymmetric subgenome divergence after allopolyploidization.</title>
        <authorList>
            <person name="Zhang X."/>
            <person name="Chen Y."/>
            <person name="Wang L."/>
            <person name="Yuan Y."/>
            <person name="Fang M."/>
            <person name="Shi L."/>
            <person name="Lu R."/>
            <person name="Comes H.P."/>
            <person name="Ma Y."/>
            <person name="Chen Y."/>
            <person name="Huang G."/>
            <person name="Zhou Y."/>
            <person name="Zheng Z."/>
            <person name="Qiu Y."/>
        </authorList>
    </citation>
    <scope>NUCLEOTIDE SEQUENCE [LARGE SCALE GENOMIC DNA]</scope>
    <source>
        <strain evidence="9">F231</strain>
    </source>
</reference>
<evidence type="ECO:0000256" key="1">
    <source>
        <dbReference type="ARBA" id="ARBA00022527"/>
    </source>
</evidence>
<feature type="domain" description="Protein kinase" evidence="8">
    <location>
        <begin position="16"/>
        <end position="191"/>
    </location>
</feature>
<evidence type="ECO:0000256" key="2">
    <source>
        <dbReference type="ARBA" id="ARBA00022679"/>
    </source>
</evidence>
<dbReference type="EMBL" id="JAXQNO010000018">
    <property type="protein sequence ID" value="KAK4776693.1"/>
    <property type="molecule type" value="Genomic_DNA"/>
</dbReference>
<dbReference type="PANTHER" id="PTHR46146:SF23">
    <property type="entry name" value="PROTEIN KINASE DOMAIN-CONTAINING PROTEIN"/>
    <property type="match status" value="1"/>
</dbReference>
<evidence type="ECO:0000256" key="5">
    <source>
        <dbReference type="ARBA" id="ARBA00022840"/>
    </source>
</evidence>
<keyword evidence="1 7" id="KW-0723">Serine/threonine-protein kinase</keyword>
<dbReference type="PROSITE" id="PS00107">
    <property type="entry name" value="PROTEIN_KINASE_ATP"/>
    <property type="match status" value="1"/>
</dbReference>
<comment type="similarity">
    <text evidence="7">Belongs to the protein kinase superfamily.</text>
</comment>
<name>A0AAN7L5H7_TRANT</name>
<dbReference type="SMART" id="SM00220">
    <property type="entry name" value="S_TKc"/>
    <property type="match status" value="1"/>
</dbReference>
<keyword evidence="10" id="KW-1185">Reference proteome</keyword>
<dbReference type="Gene3D" id="1.10.510.10">
    <property type="entry name" value="Transferase(Phosphotransferase) domain 1"/>
    <property type="match status" value="1"/>
</dbReference>
<evidence type="ECO:0000313" key="10">
    <source>
        <dbReference type="Proteomes" id="UP001346149"/>
    </source>
</evidence>
<sequence length="191" mass="20449">MEIFDYGELVRATDGFSSLNLIGRGSHGSVYRASLAGSGGCRRTVAVKRVTLTSHGESYQKLSDEIATLSSLPPHSHVVRLLGSAAGRPSVDDLRHHPPPLLVMEFMGNGSLHGSLHESPEPPSWPTRFSAALHVARALEFLHQRSEAPPVIHRDVKSANVLFDKDWNAKLSDFGLAATADGTPNPAGTIG</sequence>
<dbReference type="InterPro" id="IPR008271">
    <property type="entry name" value="Ser/Thr_kinase_AS"/>
</dbReference>
<keyword evidence="3 6" id="KW-0547">Nucleotide-binding</keyword>
<dbReference type="PANTHER" id="PTHR46146">
    <property type="entry name" value="SERINE/THREONINE-PROTEIN KINASE-LIKE PROTEIN CCR4"/>
    <property type="match status" value="1"/>
</dbReference>
<dbReference type="InterPro" id="IPR017441">
    <property type="entry name" value="Protein_kinase_ATP_BS"/>
</dbReference>
<evidence type="ECO:0000259" key="8">
    <source>
        <dbReference type="PROSITE" id="PS50011"/>
    </source>
</evidence>
<protein>
    <recommendedName>
        <fullName evidence="8">Protein kinase domain-containing protein</fullName>
    </recommendedName>
</protein>
<evidence type="ECO:0000256" key="4">
    <source>
        <dbReference type="ARBA" id="ARBA00022777"/>
    </source>
</evidence>
<keyword evidence="2" id="KW-0808">Transferase</keyword>
<comment type="caution">
    <text evidence="9">The sequence shown here is derived from an EMBL/GenBank/DDBJ whole genome shotgun (WGS) entry which is preliminary data.</text>
</comment>
<evidence type="ECO:0000256" key="7">
    <source>
        <dbReference type="RuleBase" id="RU000304"/>
    </source>
</evidence>
<keyword evidence="5 6" id="KW-0067">ATP-binding</keyword>
<dbReference type="InterPro" id="IPR000719">
    <property type="entry name" value="Prot_kinase_dom"/>
</dbReference>
<dbReference type="Pfam" id="PF07714">
    <property type="entry name" value="PK_Tyr_Ser-Thr"/>
    <property type="match status" value="1"/>
</dbReference>
<dbReference type="GO" id="GO:0005524">
    <property type="term" value="F:ATP binding"/>
    <property type="evidence" value="ECO:0007669"/>
    <property type="project" value="UniProtKB-UniRule"/>
</dbReference>
<evidence type="ECO:0000256" key="3">
    <source>
        <dbReference type="ARBA" id="ARBA00022741"/>
    </source>
</evidence>
<proteinExistence type="inferred from homology"/>
<feature type="binding site" evidence="6">
    <location>
        <position position="48"/>
    </location>
    <ligand>
        <name>ATP</name>
        <dbReference type="ChEBI" id="CHEBI:30616"/>
    </ligand>
</feature>
<evidence type="ECO:0000256" key="6">
    <source>
        <dbReference type="PROSITE-ProRule" id="PRU10141"/>
    </source>
</evidence>
<dbReference type="SUPFAM" id="SSF56112">
    <property type="entry name" value="Protein kinase-like (PK-like)"/>
    <property type="match status" value="1"/>
</dbReference>
<organism evidence="9 10">
    <name type="scientific">Trapa natans</name>
    <name type="common">Water chestnut</name>
    <dbReference type="NCBI Taxonomy" id="22666"/>
    <lineage>
        <taxon>Eukaryota</taxon>
        <taxon>Viridiplantae</taxon>
        <taxon>Streptophyta</taxon>
        <taxon>Embryophyta</taxon>
        <taxon>Tracheophyta</taxon>
        <taxon>Spermatophyta</taxon>
        <taxon>Magnoliopsida</taxon>
        <taxon>eudicotyledons</taxon>
        <taxon>Gunneridae</taxon>
        <taxon>Pentapetalae</taxon>
        <taxon>rosids</taxon>
        <taxon>malvids</taxon>
        <taxon>Myrtales</taxon>
        <taxon>Lythraceae</taxon>
        <taxon>Trapa</taxon>
    </lineage>
</organism>
<gene>
    <name evidence="9" type="ORF">SAY86_005381</name>
</gene>
<accession>A0AAN7L5H7</accession>
<dbReference type="Proteomes" id="UP001346149">
    <property type="component" value="Unassembled WGS sequence"/>
</dbReference>
<dbReference type="GO" id="GO:0004674">
    <property type="term" value="F:protein serine/threonine kinase activity"/>
    <property type="evidence" value="ECO:0007669"/>
    <property type="project" value="UniProtKB-KW"/>
</dbReference>
<dbReference type="InterPro" id="IPR011009">
    <property type="entry name" value="Kinase-like_dom_sf"/>
</dbReference>
<dbReference type="InterPro" id="IPR001245">
    <property type="entry name" value="Ser-Thr/Tyr_kinase_cat_dom"/>
</dbReference>
<keyword evidence="4" id="KW-0418">Kinase</keyword>
<dbReference type="AlphaFoldDB" id="A0AAN7L5H7"/>
<evidence type="ECO:0000313" key="9">
    <source>
        <dbReference type="EMBL" id="KAK4776693.1"/>
    </source>
</evidence>